<dbReference type="FunFam" id="3.30.70.100:FF:000001">
    <property type="entry name" value="ATPase copper transporting beta"/>
    <property type="match status" value="1"/>
</dbReference>
<feature type="domain" description="HMA" evidence="2">
    <location>
        <begin position="1"/>
        <end position="64"/>
    </location>
</feature>
<dbReference type="SUPFAM" id="SSF55008">
    <property type="entry name" value="HMA, heavy metal-associated domain"/>
    <property type="match status" value="1"/>
</dbReference>
<dbReference type="AlphaFoldDB" id="A0A150PV66"/>
<organism evidence="3 4">
    <name type="scientific">Sorangium cellulosum</name>
    <name type="common">Polyangium cellulosum</name>
    <dbReference type="NCBI Taxonomy" id="56"/>
    <lineage>
        <taxon>Bacteria</taxon>
        <taxon>Pseudomonadati</taxon>
        <taxon>Myxococcota</taxon>
        <taxon>Polyangia</taxon>
        <taxon>Polyangiales</taxon>
        <taxon>Polyangiaceae</taxon>
        <taxon>Sorangium</taxon>
    </lineage>
</organism>
<keyword evidence="1" id="KW-0479">Metal-binding</keyword>
<accession>A0A150PV66</accession>
<evidence type="ECO:0000259" key="2">
    <source>
        <dbReference type="PROSITE" id="PS50846"/>
    </source>
</evidence>
<dbReference type="CDD" id="cd00371">
    <property type="entry name" value="HMA"/>
    <property type="match status" value="1"/>
</dbReference>
<comment type="caution">
    <text evidence="3">The sequence shown here is derived from an EMBL/GenBank/DDBJ whole genome shotgun (WGS) entry which is preliminary data.</text>
</comment>
<sequence>MRRLAIEGMTCGHCVQAVSKALAKVPGVTRVSEVSLERAEAVVEGSATAEALVAAVREAGYEARDAG</sequence>
<dbReference type="InterPro" id="IPR036163">
    <property type="entry name" value="HMA_dom_sf"/>
</dbReference>
<protein>
    <submittedName>
        <fullName evidence="3">Heavy metal-binding protein</fullName>
    </submittedName>
</protein>
<dbReference type="GO" id="GO:0046872">
    <property type="term" value="F:metal ion binding"/>
    <property type="evidence" value="ECO:0007669"/>
    <property type="project" value="UniProtKB-KW"/>
</dbReference>
<dbReference type="InterPro" id="IPR017969">
    <property type="entry name" value="Heavy-metal-associated_CS"/>
</dbReference>
<dbReference type="PROSITE" id="PS01047">
    <property type="entry name" value="HMA_1"/>
    <property type="match status" value="1"/>
</dbReference>
<name>A0A150PV66_SORCE</name>
<proteinExistence type="predicted"/>
<dbReference type="Pfam" id="PF00403">
    <property type="entry name" value="HMA"/>
    <property type="match status" value="1"/>
</dbReference>
<dbReference type="Gene3D" id="3.30.70.100">
    <property type="match status" value="1"/>
</dbReference>
<gene>
    <name evidence="3" type="ORF">BE08_04820</name>
</gene>
<reference evidence="3 4" key="1">
    <citation type="submission" date="2014-02" db="EMBL/GenBank/DDBJ databases">
        <title>The small core and large imbalanced accessory genome model reveals a collaborative survival strategy of Sorangium cellulosum strains in nature.</title>
        <authorList>
            <person name="Han K."/>
            <person name="Peng R."/>
            <person name="Blom J."/>
            <person name="Li Y.-Z."/>
        </authorList>
    </citation>
    <scope>NUCLEOTIDE SEQUENCE [LARGE SCALE GENOMIC DNA]</scope>
    <source>
        <strain evidence="3 4">So0157-25</strain>
    </source>
</reference>
<dbReference type="EMBL" id="JELY01000382">
    <property type="protein sequence ID" value="KYF59584.1"/>
    <property type="molecule type" value="Genomic_DNA"/>
</dbReference>
<evidence type="ECO:0000256" key="1">
    <source>
        <dbReference type="ARBA" id="ARBA00022723"/>
    </source>
</evidence>
<dbReference type="InterPro" id="IPR006121">
    <property type="entry name" value="HMA_dom"/>
</dbReference>
<evidence type="ECO:0000313" key="3">
    <source>
        <dbReference type="EMBL" id="KYF59584.1"/>
    </source>
</evidence>
<dbReference type="Proteomes" id="UP000075420">
    <property type="component" value="Unassembled WGS sequence"/>
</dbReference>
<evidence type="ECO:0000313" key="4">
    <source>
        <dbReference type="Proteomes" id="UP000075420"/>
    </source>
</evidence>
<dbReference type="PROSITE" id="PS50846">
    <property type="entry name" value="HMA_2"/>
    <property type="match status" value="1"/>
</dbReference>